<evidence type="ECO:0000313" key="1">
    <source>
        <dbReference type="EMBL" id="KAD6120184.1"/>
    </source>
</evidence>
<gene>
    <name evidence="1" type="ORF">E3N88_11455</name>
</gene>
<dbReference type="PANTHER" id="PTHR35686:SF1">
    <property type="entry name" value="KINETOCHORE PROTEIN"/>
    <property type="match status" value="1"/>
</dbReference>
<comment type="caution">
    <text evidence="1">The sequence shown here is derived from an EMBL/GenBank/DDBJ whole genome shotgun (WGS) entry which is preliminary data.</text>
</comment>
<proteinExistence type="predicted"/>
<organism evidence="1 2">
    <name type="scientific">Mikania micrantha</name>
    <name type="common">bitter vine</name>
    <dbReference type="NCBI Taxonomy" id="192012"/>
    <lineage>
        <taxon>Eukaryota</taxon>
        <taxon>Viridiplantae</taxon>
        <taxon>Streptophyta</taxon>
        <taxon>Embryophyta</taxon>
        <taxon>Tracheophyta</taxon>
        <taxon>Spermatophyta</taxon>
        <taxon>Magnoliopsida</taxon>
        <taxon>eudicotyledons</taxon>
        <taxon>Gunneridae</taxon>
        <taxon>Pentapetalae</taxon>
        <taxon>asterids</taxon>
        <taxon>campanulids</taxon>
        <taxon>Asterales</taxon>
        <taxon>Asteraceae</taxon>
        <taxon>Asteroideae</taxon>
        <taxon>Heliantheae alliance</taxon>
        <taxon>Eupatorieae</taxon>
        <taxon>Mikania</taxon>
    </lineage>
</organism>
<dbReference type="Proteomes" id="UP000326396">
    <property type="component" value="Linkage Group LG13"/>
</dbReference>
<name>A0A5N6PFG7_9ASTR</name>
<keyword evidence="2" id="KW-1185">Reference proteome</keyword>
<protein>
    <submittedName>
        <fullName evidence="1">Uncharacterized protein</fullName>
    </submittedName>
</protein>
<sequence>MLVVRRKEVVHHPRVVFLLLKKQKCGGPPYLREMKILIRVYQLILECKLEFWICCLLEEDDELNEEWPEDHVSLGNPSDKKSEAQILSQLDMLRDANEVIHERSQSTLLGTRQIDTCDEDDVEFPIFANNNEVTYTSARAFAYDSDEETVPRNMVTENCMKLSNCFTSEADNYQKINPFSSGGNPKGVCTWLEENAEADALIAVNDISERAPFHSSSSKLKRSFKVPGGQGKAKHKFSIRMQSHSDNLFKVSSHLCESHTSIKGKEMTGMTKDVMLAGHSVSHIHSTTSMAELLLQVQDEHDLPEGSTMNSKERDVKTSILSMGHGDIDDDPDCLGSESSEDNEHHFQIQELVMPGSKQKTIADQFHEALGAASTNEDGPMYAVPQHTGFGLFRKLQQVMQSEKEKDSVFLNRLQKEDEASCLVVKILSKTLEAKLTVCLCSSIENDENSTSTDNPLNVINRENMTIIFNSRICSDVELDVGTLVRVHPPWKEVNLKGKAKDDKVQVIDAAYGNPTPMESDRRKGA</sequence>
<dbReference type="PANTHER" id="PTHR35686">
    <property type="entry name" value="KINETOCHORE PROTEIN"/>
    <property type="match status" value="1"/>
</dbReference>
<accession>A0A5N6PFG7</accession>
<evidence type="ECO:0000313" key="2">
    <source>
        <dbReference type="Proteomes" id="UP000326396"/>
    </source>
</evidence>
<dbReference type="AlphaFoldDB" id="A0A5N6PFG7"/>
<dbReference type="EMBL" id="SZYD01000005">
    <property type="protein sequence ID" value="KAD6120184.1"/>
    <property type="molecule type" value="Genomic_DNA"/>
</dbReference>
<reference evidence="1 2" key="1">
    <citation type="submission" date="2019-05" db="EMBL/GenBank/DDBJ databases">
        <title>Mikania micrantha, genome provides insights into the molecular mechanism of rapid growth.</title>
        <authorList>
            <person name="Liu B."/>
        </authorList>
    </citation>
    <scope>NUCLEOTIDE SEQUENCE [LARGE SCALE GENOMIC DNA]</scope>
    <source>
        <strain evidence="1">NLD-2019</strain>
        <tissue evidence="1">Leaf</tissue>
    </source>
</reference>
<dbReference type="OrthoDB" id="1914453at2759"/>